<evidence type="ECO:0000313" key="20">
    <source>
        <dbReference type="Proteomes" id="UP001408356"/>
    </source>
</evidence>
<dbReference type="Gene3D" id="3.40.50.1240">
    <property type="entry name" value="Phosphoglycerate mutase-like"/>
    <property type="match status" value="1"/>
</dbReference>
<protein>
    <recommendedName>
        <fullName evidence="16">Phytase A</fullName>
        <ecNumber evidence="4">3.1.3.8</ecNumber>
    </recommendedName>
    <alternativeName>
        <fullName evidence="17">Histidine acid phosphatase phyA</fullName>
    </alternativeName>
    <alternativeName>
        <fullName evidence="10">Myo-inositol hexakisphosphate phosphohydrolase A</fullName>
    </alternativeName>
    <alternativeName>
        <fullName evidence="9">Myo-inositol-hexaphosphate 3-phosphohydrolase A</fullName>
    </alternativeName>
</protein>
<evidence type="ECO:0000256" key="13">
    <source>
        <dbReference type="ARBA" id="ARBA00043721"/>
    </source>
</evidence>
<comment type="catalytic activity">
    <reaction evidence="15">
        <text>1D-myo-inositol hexakisphosphate + H2O = 1D-myo-inositol 1,2,4,5,6-pentakisphosphate + phosphate</text>
        <dbReference type="Rhea" id="RHEA:16989"/>
        <dbReference type="ChEBI" id="CHEBI:15377"/>
        <dbReference type="ChEBI" id="CHEBI:43474"/>
        <dbReference type="ChEBI" id="CHEBI:57798"/>
        <dbReference type="ChEBI" id="CHEBI:58130"/>
        <dbReference type="EC" id="3.1.3.8"/>
    </reaction>
    <physiologicalReaction direction="left-to-right" evidence="15">
        <dbReference type="Rhea" id="RHEA:16990"/>
    </physiologicalReaction>
</comment>
<comment type="subunit">
    <text evidence="3">Monomer.</text>
</comment>
<dbReference type="EC" id="3.1.3.8" evidence="4"/>
<evidence type="ECO:0000256" key="1">
    <source>
        <dbReference type="ARBA" id="ARBA00004613"/>
    </source>
</evidence>
<dbReference type="PROSITE" id="PS00616">
    <property type="entry name" value="HIS_ACID_PHOSPHAT_1"/>
    <property type="match status" value="1"/>
</dbReference>
<evidence type="ECO:0000256" key="16">
    <source>
        <dbReference type="ARBA" id="ARBA00044106"/>
    </source>
</evidence>
<reference evidence="19 20" key="1">
    <citation type="journal article" date="2024" name="J. Plant Pathol.">
        <title>Sequence and assembly of the genome of Seiridium unicorne, isolate CBS 538.82, causal agent of cypress canker disease.</title>
        <authorList>
            <person name="Scali E."/>
            <person name="Rocca G.D."/>
            <person name="Danti R."/>
            <person name="Garbelotto M."/>
            <person name="Barberini S."/>
            <person name="Baroncelli R."/>
            <person name="Emiliani G."/>
        </authorList>
    </citation>
    <scope>NUCLEOTIDE SEQUENCE [LARGE SCALE GENOMIC DNA]</scope>
    <source>
        <strain evidence="19 20">BM-138-508</strain>
    </source>
</reference>
<comment type="caution">
    <text evidence="19">The sequence shown here is derived from an EMBL/GenBank/DDBJ whole genome shotgun (WGS) entry which is preliminary data.</text>
</comment>
<evidence type="ECO:0000256" key="14">
    <source>
        <dbReference type="ARBA" id="ARBA00043748"/>
    </source>
</evidence>
<evidence type="ECO:0000256" key="4">
    <source>
        <dbReference type="ARBA" id="ARBA00012632"/>
    </source>
</evidence>
<evidence type="ECO:0000256" key="15">
    <source>
        <dbReference type="ARBA" id="ARBA00043788"/>
    </source>
</evidence>
<comment type="catalytic activity">
    <reaction evidence="11">
        <text>1D-myo-inositol 1,2,5,6-tetrakisphosphate + H2O = 1D-myo-inositol 1,2,6-trisphosphate + phosphate</text>
        <dbReference type="Rhea" id="RHEA:77119"/>
        <dbReference type="ChEBI" id="CHEBI:15377"/>
        <dbReference type="ChEBI" id="CHEBI:43474"/>
        <dbReference type="ChEBI" id="CHEBI:195535"/>
        <dbReference type="ChEBI" id="CHEBI:195537"/>
    </reaction>
    <physiologicalReaction direction="left-to-right" evidence="11">
        <dbReference type="Rhea" id="RHEA:77120"/>
    </physiologicalReaction>
</comment>
<gene>
    <name evidence="19" type="ORF">SUNI508_12507</name>
</gene>
<keyword evidence="20" id="KW-1185">Reference proteome</keyword>
<name>A0ABR2VIB2_9PEZI</name>
<dbReference type="EMBL" id="JARVKF010000003">
    <property type="protein sequence ID" value="KAK9426236.1"/>
    <property type="molecule type" value="Genomic_DNA"/>
</dbReference>
<comment type="catalytic activity">
    <reaction evidence="12">
        <text>1D-myo-inositol 1,2-bisphosphate + H2O = 1D-myo-inositol 2-phosphate + phosphate</text>
        <dbReference type="Rhea" id="RHEA:77135"/>
        <dbReference type="ChEBI" id="CHEBI:15377"/>
        <dbReference type="ChEBI" id="CHEBI:43474"/>
        <dbReference type="ChEBI" id="CHEBI:84142"/>
        <dbReference type="ChEBI" id="CHEBI:195539"/>
    </reaction>
    <physiologicalReaction direction="left-to-right" evidence="12">
        <dbReference type="Rhea" id="RHEA:77136"/>
    </physiologicalReaction>
</comment>
<comment type="catalytic activity">
    <reaction evidence="13">
        <text>1D-myo-inositol 1,2,6-trisphosphate + H2O = 1D-myo-inositol 1,2-bisphosphate + phosphate</text>
        <dbReference type="Rhea" id="RHEA:77131"/>
        <dbReference type="ChEBI" id="CHEBI:15377"/>
        <dbReference type="ChEBI" id="CHEBI:43474"/>
        <dbReference type="ChEBI" id="CHEBI:195537"/>
        <dbReference type="ChEBI" id="CHEBI:195539"/>
    </reaction>
    <physiologicalReaction direction="left-to-right" evidence="13">
        <dbReference type="Rhea" id="RHEA:77132"/>
    </physiologicalReaction>
</comment>
<dbReference type="PANTHER" id="PTHR20963:SF24">
    <property type="entry name" value="3-PHYTASE B"/>
    <property type="match status" value="1"/>
</dbReference>
<keyword evidence="6" id="KW-0378">Hydrolase</keyword>
<evidence type="ECO:0000256" key="5">
    <source>
        <dbReference type="ARBA" id="ARBA00022525"/>
    </source>
</evidence>
<evidence type="ECO:0000256" key="17">
    <source>
        <dbReference type="ARBA" id="ARBA00044262"/>
    </source>
</evidence>
<dbReference type="InterPro" id="IPR033379">
    <property type="entry name" value="Acid_Pase_AS"/>
</dbReference>
<comment type="similarity">
    <text evidence="2">Belongs to the histidine acid phosphatase family.</text>
</comment>
<feature type="chain" id="PRO_5045483183" description="Phytase A" evidence="18">
    <location>
        <begin position="21"/>
        <end position="459"/>
    </location>
</feature>
<evidence type="ECO:0000256" key="10">
    <source>
        <dbReference type="ARBA" id="ARBA00042300"/>
    </source>
</evidence>
<dbReference type="Pfam" id="PF00328">
    <property type="entry name" value="His_Phos_2"/>
    <property type="match status" value="1"/>
</dbReference>
<evidence type="ECO:0000256" key="6">
    <source>
        <dbReference type="ARBA" id="ARBA00022801"/>
    </source>
</evidence>
<comment type="subcellular location">
    <subcellularLocation>
        <location evidence="1">Secreted</location>
    </subcellularLocation>
</comment>
<dbReference type="InterPro" id="IPR000560">
    <property type="entry name" value="His_Pase_clade-2"/>
</dbReference>
<evidence type="ECO:0000256" key="18">
    <source>
        <dbReference type="SAM" id="SignalP"/>
    </source>
</evidence>
<dbReference type="PIRSF" id="PIRSF000894">
    <property type="entry name" value="Acid_phosphatase"/>
    <property type="match status" value="1"/>
</dbReference>
<dbReference type="PROSITE" id="PS00778">
    <property type="entry name" value="HIS_ACID_PHOSPHAT_2"/>
    <property type="match status" value="1"/>
</dbReference>
<evidence type="ECO:0000256" key="11">
    <source>
        <dbReference type="ARBA" id="ARBA00043670"/>
    </source>
</evidence>
<keyword evidence="8" id="KW-0325">Glycoprotein</keyword>
<feature type="signal peptide" evidence="18">
    <location>
        <begin position="1"/>
        <end position="20"/>
    </location>
</feature>
<proteinExistence type="inferred from homology"/>
<organism evidence="19 20">
    <name type="scientific">Seiridium unicorne</name>
    <dbReference type="NCBI Taxonomy" id="138068"/>
    <lineage>
        <taxon>Eukaryota</taxon>
        <taxon>Fungi</taxon>
        <taxon>Dikarya</taxon>
        <taxon>Ascomycota</taxon>
        <taxon>Pezizomycotina</taxon>
        <taxon>Sordariomycetes</taxon>
        <taxon>Xylariomycetidae</taxon>
        <taxon>Amphisphaeriales</taxon>
        <taxon>Sporocadaceae</taxon>
        <taxon>Seiridium</taxon>
    </lineage>
</organism>
<evidence type="ECO:0000313" key="19">
    <source>
        <dbReference type="EMBL" id="KAK9426236.1"/>
    </source>
</evidence>
<dbReference type="InterPro" id="IPR029033">
    <property type="entry name" value="His_PPase_superfam"/>
</dbReference>
<comment type="catalytic activity">
    <reaction evidence="14">
        <text>1D-myo-inositol 1,2,4,5,6-pentakisphosphate + H2O = 1D-myo-inositol 1,2,5,6-tetrakisphosphate + phosphate</text>
        <dbReference type="Rhea" id="RHEA:77115"/>
        <dbReference type="ChEBI" id="CHEBI:15377"/>
        <dbReference type="ChEBI" id="CHEBI:43474"/>
        <dbReference type="ChEBI" id="CHEBI:57798"/>
        <dbReference type="ChEBI" id="CHEBI:195535"/>
    </reaction>
    <physiologicalReaction direction="left-to-right" evidence="14">
        <dbReference type="Rhea" id="RHEA:77116"/>
    </physiologicalReaction>
</comment>
<accession>A0ABR2VIB2</accession>
<evidence type="ECO:0000256" key="7">
    <source>
        <dbReference type="ARBA" id="ARBA00023157"/>
    </source>
</evidence>
<dbReference type="PANTHER" id="PTHR20963">
    <property type="entry name" value="MULTIPLE INOSITOL POLYPHOSPHATE PHOSPHATASE-RELATED"/>
    <property type="match status" value="1"/>
</dbReference>
<dbReference type="InterPro" id="IPR016274">
    <property type="entry name" value="Histidine_acid_Pase_euk"/>
</dbReference>
<evidence type="ECO:0000256" key="12">
    <source>
        <dbReference type="ARBA" id="ARBA00043675"/>
    </source>
</evidence>
<dbReference type="Proteomes" id="UP001408356">
    <property type="component" value="Unassembled WGS sequence"/>
</dbReference>
<evidence type="ECO:0000256" key="3">
    <source>
        <dbReference type="ARBA" id="ARBA00011245"/>
    </source>
</evidence>
<keyword evidence="18" id="KW-0732">Signal</keyword>
<sequence length="459" mass="50070">MFSSRLIVAGLALLATSSNGQSLSCDSVESGYQCSPEISQYWGQYSPYFAVPSEIDNAIPATCEVTSVFMLSRHGARDPTASKTEVYNATVAAIQNSTTSYGAGYEFIKDYEYTLGADQLTAFGQQELVNAGVKFYQRYESLTRDATPFVRSSGEDRVVESAQNWTQGFHQARLAAHCNDSDAFPYDVVIISEDEGVNNTLSHSLCTAFEDGPDHDINDAAQAIWSAVFLPNITARLNTNLVGANLTDEQTIYLMDLCPFNTVANAAGNISEWCSLFTTEEWQQYGYYESLDKYYGYGYGNPLGPTQGVGFTNELIARLTNTSVQDHTSTNSTLDSSPDTFPLGLPLYADFSHDNDMSAIYSALGLYNATAPLSNVTLETTAETNGYSASWTVPFAARMYVEKMTCGGADEELVRVLVNDRVIPLETCGADELGRCTLNAFVASLSFAESGGFWDQCFV</sequence>
<dbReference type="CDD" id="cd07061">
    <property type="entry name" value="HP_HAP_like"/>
    <property type="match status" value="1"/>
</dbReference>
<evidence type="ECO:0000256" key="8">
    <source>
        <dbReference type="ARBA" id="ARBA00023180"/>
    </source>
</evidence>
<keyword evidence="7" id="KW-1015">Disulfide bond</keyword>
<evidence type="ECO:0000256" key="9">
    <source>
        <dbReference type="ARBA" id="ARBA00041857"/>
    </source>
</evidence>
<dbReference type="SUPFAM" id="SSF53254">
    <property type="entry name" value="Phosphoglycerate mutase-like"/>
    <property type="match status" value="1"/>
</dbReference>
<evidence type="ECO:0000256" key="2">
    <source>
        <dbReference type="ARBA" id="ARBA00005375"/>
    </source>
</evidence>
<keyword evidence="5" id="KW-0964">Secreted</keyword>